<organism evidence="1">
    <name type="scientific">marine sediment metagenome</name>
    <dbReference type="NCBI Taxonomy" id="412755"/>
    <lineage>
        <taxon>unclassified sequences</taxon>
        <taxon>metagenomes</taxon>
        <taxon>ecological metagenomes</taxon>
    </lineage>
</organism>
<evidence type="ECO:0000313" key="1">
    <source>
        <dbReference type="EMBL" id="GAG92070.1"/>
    </source>
</evidence>
<dbReference type="Pfam" id="PF00132">
    <property type="entry name" value="Hexapep"/>
    <property type="match status" value="1"/>
</dbReference>
<name>X1BAG0_9ZZZZ</name>
<accession>X1BAG0</accession>
<dbReference type="InterPro" id="IPR047324">
    <property type="entry name" value="LbH_gamma_CA-like"/>
</dbReference>
<dbReference type="InterPro" id="IPR001451">
    <property type="entry name" value="Hexapep"/>
</dbReference>
<reference evidence="1" key="1">
    <citation type="journal article" date="2014" name="Front. Microbiol.">
        <title>High frequency of phylogenetically diverse reductive dehalogenase-homologous genes in deep subseafloor sedimentary metagenomes.</title>
        <authorList>
            <person name="Kawai M."/>
            <person name="Futagami T."/>
            <person name="Toyoda A."/>
            <person name="Takaki Y."/>
            <person name="Nishi S."/>
            <person name="Hori S."/>
            <person name="Arai W."/>
            <person name="Tsubouchi T."/>
            <person name="Morono Y."/>
            <person name="Uchiyama I."/>
            <person name="Ito T."/>
            <person name="Fujiyama A."/>
            <person name="Inagaki F."/>
            <person name="Takami H."/>
        </authorList>
    </citation>
    <scope>NUCLEOTIDE SEQUENCE</scope>
    <source>
        <strain evidence="1">Expedition CK06-06</strain>
    </source>
</reference>
<proteinExistence type="predicted"/>
<gene>
    <name evidence="1" type="ORF">S01H4_40521</name>
</gene>
<dbReference type="AlphaFoldDB" id="X1BAG0"/>
<evidence type="ECO:0008006" key="2">
    <source>
        <dbReference type="Google" id="ProtNLM"/>
    </source>
</evidence>
<dbReference type="Gene3D" id="2.160.10.10">
    <property type="entry name" value="Hexapeptide repeat proteins"/>
    <property type="match status" value="1"/>
</dbReference>
<dbReference type="PANTHER" id="PTHR13061">
    <property type="entry name" value="DYNACTIN SUBUNIT P25"/>
    <property type="match status" value="1"/>
</dbReference>
<dbReference type="SUPFAM" id="SSF51161">
    <property type="entry name" value="Trimeric LpxA-like enzymes"/>
    <property type="match status" value="1"/>
</dbReference>
<sequence length="172" mass="18355">GKVPQIHESAFIAPTAVIIGDVTIGERSNIWFGAVLRGDWGSIIVGRNTSIQENVTIHNQVRSTVDIGDDCIIGHHAMIHGPCTIGNKYLVGIGANVLHRSKMGEGSVLGAGGVLLGKEIPPRTLAVGVPATIKKQLPQKGKMEGAKTSGEYAKNGNKFKEFFEKNPEYSNL</sequence>
<dbReference type="InterPro" id="IPR050484">
    <property type="entry name" value="Transf_Hexapept/Carb_Anhydrase"/>
</dbReference>
<dbReference type="InterPro" id="IPR011004">
    <property type="entry name" value="Trimer_LpxA-like_sf"/>
</dbReference>
<comment type="caution">
    <text evidence="1">The sequence shown here is derived from an EMBL/GenBank/DDBJ whole genome shotgun (WGS) entry which is preliminary data.</text>
</comment>
<dbReference type="EMBL" id="BART01022075">
    <property type="protein sequence ID" value="GAG92070.1"/>
    <property type="molecule type" value="Genomic_DNA"/>
</dbReference>
<dbReference type="PANTHER" id="PTHR13061:SF29">
    <property type="entry name" value="GAMMA CARBONIC ANHYDRASE-LIKE 1, MITOCHONDRIAL-RELATED"/>
    <property type="match status" value="1"/>
</dbReference>
<feature type="non-terminal residue" evidence="1">
    <location>
        <position position="1"/>
    </location>
</feature>
<dbReference type="CDD" id="cd04645">
    <property type="entry name" value="LbH_gamma_CA_like"/>
    <property type="match status" value="1"/>
</dbReference>
<protein>
    <recommendedName>
        <fullName evidence="2">Gamma carbonic anhydrase family protein</fullName>
    </recommendedName>
</protein>